<sequence>MKQGDRKWEEFEEALLIRSMVAHIGSTDSELRDKLIYTVFWKVIVEENLLNHDCLQELLMNGLNNLLFKDIEEKNTDSVFTRAFSSLLIALILYRDKQDNFLSSEVIETVKEKLISYMEREYDVRGYVSEKGWAHSVAHAADAFDELIKSPKLNKSSYPEVLRTLWKKVLNPESVYSHDEDERLLIPILEMLHRGLEVKKVEILVEQIPRYLQEQKNQLNEEYYWILVFNTKTFLKSLFFKLNQFPSYKSLGLVVEKCLKNL</sequence>
<dbReference type="InterPro" id="IPR021247">
    <property type="entry name" value="DUF2785"/>
</dbReference>
<gene>
    <name evidence="1" type="ORF">Q75_11180</name>
</gene>
<dbReference type="AlphaFoldDB" id="A0A147K6W1"/>
<evidence type="ECO:0000313" key="2">
    <source>
        <dbReference type="Proteomes" id="UP000074108"/>
    </source>
</evidence>
<comment type="caution">
    <text evidence="1">The sequence shown here is derived from an EMBL/GenBank/DDBJ whole genome shotgun (WGS) entry which is preliminary data.</text>
</comment>
<organism evidence="1 2">
    <name type="scientific">Bacillus coahuilensis p1.1.43</name>
    <dbReference type="NCBI Taxonomy" id="1150625"/>
    <lineage>
        <taxon>Bacteria</taxon>
        <taxon>Bacillati</taxon>
        <taxon>Bacillota</taxon>
        <taxon>Bacilli</taxon>
        <taxon>Bacillales</taxon>
        <taxon>Bacillaceae</taxon>
        <taxon>Bacillus</taxon>
    </lineage>
</organism>
<evidence type="ECO:0008006" key="3">
    <source>
        <dbReference type="Google" id="ProtNLM"/>
    </source>
</evidence>
<keyword evidence="2" id="KW-1185">Reference proteome</keyword>
<dbReference type="EMBL" id="LDYG01000033">
    <property type="protein sequence ID" value="KUP05777.1"/>
    <property type="molecule type" value="Genomic_DNA"/>
</dbReference>
<dbReference type="PATRIC" id="fig|1150625.3.peg.2375"/>
<dbReference type="Pfam" id="PF10978">
    <property type="entry name" value="DUF2785"/>
    <property type="match status" value="1"/>
</dbReference>
<reference evidence="1 2" key="1">
    <citation type="journal article" date="2016" name="Front. Microbiol.">
        <title>Microevolution Analysis of Bacillus coahuilensis Unveils Differences in Phosphorus Acquisition Strategies and Their Regulation.</title>
        <authorList>
            <person name="Gomez-Lunar Z."/>
            <person name="Hernandez-Gonzalez I."/>
            <person name="Rodriguez-Torres M.D."/>
            <person name="Souza V."/>
            <person name="Olmedo-Alvarez G."/>
        </authorList>
    </citation>
    <scope>NUCLEOTIDE SEQUENCE [LARGE SCALE GENOMIC DNA]</scope>
    <source>
        <strain evidence="2">p1.1.43</strain>
    </source>
</reference>
<evidence type="ECO:0000313" key="1">
    <source>
        <dbReference type="EMBL" id="KUP05777.1"/>
    </source>
</evidence>
<proteinExistence type="predicted"/>
<name>A0A147K6W1_9BACI</name>
<dbReference type="STRING" id="1150625.Q75_11180"/>
<accession>A0A147K6W1</accession>
<protein>
    <recommendedName>
        <fullName evidence="3">DUF2785 domain-containing protein</fullName>
    </recommendedName>
</protein>
<dbReference type="Proteomes" id="UP000074108">
    <property type="component" value="Unassembled WGS sequence"/>
</dbReference>